<evidence type="ECO:0000256" key="6">
    <source>
        <dbReference type="ARBA" id="ARBA00022989"/>
    </source>
</evidence>
<keyword evidence="4" id="KW-0997">Cell inner membrane</keyword>
<keyword evidence="3" id="KW-1003">Cell membrane</keyword>
<dbReference type="Pfam" id="PF04290">
    <property type="entry name" value="DctQ"/>
    <property type="match status" value="1"/>
</dbReference>
<sequence>MKKIMRFFNNIEEYLVIVLIFAMTIVVTLQVIFRFILKASLPWSEEFARYMLVWATFLGASIGVKRGAHIGVEAFTMLLPKNIKKYIQYFAIILCIIFCLIVFKESISIIQKQIINHQVSPAMRIPMWWAYMAIPTGMLFMAVRFLQAIIKISTIQSKEAR</sequence>
<comment type="similarity">
    <text evidence="8">Belongs to the TRAP transporter small permease family.</text>
</comment>
<gene>
    <name evidence="11" type="primary">siaT_4</name>
    <name evidence="11" type="ORF">ATZ99_07250</name>
</gene>
<name>A0A161QCD2_9FIRM</name>
<evidence type="ECO:0000256" key="1">
    <source>
        <dbReference type="ARBA" id="ARBA00004429"/>
    </source>
</evidence>
<keyword evidence="12" id="KW-1185">Reference proteome</keyword>
<evidence type="ECO:0000313" key="11">
    <source>
        <dbReference type="EMBL" id="KYO66908.1"/>
    </source>
</evidence>
<dbReference type="InterPro" id="IPR007387">
    <property type="entry name" value="TRAP_DctQ"/>
</dbReference>
<dbReference type="GO" id="GO:0022857">
    <property type="term" value="F:transmembrane transporter activity"/>
    <property type="evidence" value="ECO:0007669"/>
    <property type="project" value="TreeGrafter"/>
</dbReference>
<keyword evidence="6 9" id="KW-1133">Transmembrane helix</keyword>
<evidence type="ECO:0000256" key="8">
    <source>
        <dbReference type="ARBA" id="ARBA00038436"/>
    </source>
</evidence>
<dbReference type="RefSeq" id="WP_068747885.1">
    <property type="nucleotide sequence ID" value="NZ_LOHZ01000023.1"/>
</dbReference>
<keyword evidence="7 9" id="KW-0472">Membrane</keyword>
<evidence type="ECO:0000256" key="9">
    <source>
        <dbReference type="SAM" id="Phobius"/>
    </source>
</evidence>
<comment type="caution">
    <text evidence="11">The sequence shown here is derived from an EMBL/GenBank/DDBJ whole genome shotgun (WGS) entry which is preliminary data.</text>
</comment>
<reference evidence="11 12" key="1">
    <citation type="submission" date="2015-12" db="EMBL/GenBank/DDBJ databases">
        <title>Draft genome of Thermovenabulum gondwanense isolated from a red thermophilic microbial mat colonisisng an outflow channel of a bore well.</title>
        <authorList>
            <person name="Patel B.K."/>
        </authorList>
    </citation>
    <scope>NUCLEOTIDE SEQUENCE [LARGE SCALE GENOMIC DNA]</scope>
    <source>
        <strain evidence="11 12">R270</strain>
    </source>
</reference>
<comment type="subcellular location">
    <subcellularLocation>
        <location evidence="1">Cell inner membrane</location>
        <topology evidence="1">Multi-pass membrane protein</topology>
    </subcellularLocation>
</comment>
<evidence type="ECO:0000313" key="12">
    <source>
        <dbReference type="Proteomes" id="UP000075737"/>
    </source>
</evidence>
<evidence type="ECO:0000256" key="5">
    <source>
        <dbReference type="ARBA" id="ARBA00022692"/>
    </source>
</evidence>
<feature type="transmembrane region" description="Helical" evidence="9">
    <location>
        <begin position="86"/>
        <end position="103"/>
    </location>
</feature>
<keyword evidence="5 9" id="KW-0812">Transmembrane</keyword>
<keyword evidence="2" id="KW-0813">Transport</keyword>
<feature type="transmembrane region" description="Helical" evidence="9">
    <location>
        <begin position="12"/>
        <end position="35"/>
    </location>
</feature>
<evidence type="ECO:0000256" key="7">
    <source>
        <dbReference type="ARBA" id="ARBA00023136"/>
    </source>
</evidence>
<dbReference type="GO" id="GO:0005886">
    <property type="term" value="C:plasma membrane"/>
    <property type="evidence" value="ECO:0007669"/>
    <property type="project" value="UniProtKB-SubCell"/>
</dbReference>
<evidence type="ECO:0000259" key="10">
    <source>
        <dbReference type="Pfam" id="PF04290"/>
    </source>
</evidence>
<dbReference type="AlphaFoldDB" id="A0A161QCD2"/>
<dbReference type="OrthoDB" id="9814265at2"/>
<evidence type="ECO:0000256" key="4">
    <source>
        <dbReference type="ARBA" id="ARBA00022519"/>
    </source>
</evidence>
<dbReference type="InterPro" id="IPR055348">
    <property type="entry name" value="DctQ"/>
</dbReference>
<accession>A0A161QCD2</accession>
<protein>
    <submittedName>
        <fullName evidence="11">Sialic acid TRAP transporter permease protein SiaT</fullName>
    </submittedName>
</protein>
<feature type="transmembrane region" description="Helical" evidence="9">
    <location>
        <begin position="128"/>
        <end position="146"/>
    </location>
</feature>
<dbReference type="PANTHER" id="PTHR35011:SF2">
    <property type="entry name" value="2,3-DIKETO-L-GULONATE TRAP TRANSPORTER SMALL PERMEASE PROTEIN YIAM"/>
    <property type="match status" value="1"/>
</dbReference>
<proteinExistence type="inferred from homology"/>
<dbReference type="EMBL" id="LOHZ01000023">
    <property type="protein sequence ID" value="KYO66908.1"/>
    <property type="molecule type" value="Genomic_DNA"/>
</dbReference>
<feature type="domain" description="Tripartite ATP-independent periplasmic transporters DctQ component" evidence="10">
    <location>
        <begin position="23"/>
        <end position="151"/>
    </location>
</feature>
<dbReference type="Proteomes" id="UP000075737">
    <property type="component" value="Unassembled WGS sequence"/>
</dbReference>
<dbReference type="STRING" id="520767.ATZ99_07250"/>
<feature type="transmembrane region" description="Helical" evidence="9">
    <location>
        <begin position="47"/>
        <end position="65"/>
    </location>
</feature>
<organism evidence="11 12">
    <name type="scientific">Thermovenabulum gondwanense</name>
    <dbReference type="NCBI Taxonomy" id="520767"/>
    <lineage>
        <taxon>Bacteria</taxon>
        <taxon>Bacillati</taxon>
        <taxon>Bacillota</taxon>
        <taxon>Clostridia</taxon>
        <taxon>Thermosediminibacterales</taxon>
        <taxon>Thermosediminibacteraceae</taxon>
        <taxon>Thermovenabulum</taxon>
    </lineage>
</organism>
<dbReference type="PANTHER" id="PTHR35011">
    <property type="entry name" value="2,3-DIKETO-L-GULONATE TRAP TRANSPORTER SMALL PERMEASE PROTEIN YIAM"/>
    <property type="match status" value="1"/>
</dbReference>
<evidence type="ECO:0000256" key="2">
    <source>
        <dbReference type="ARBA" id="ARBA00022448"/>
    </source>
</evidence>
<dbReference type="GO" id="GO:0015740">
    <property type="term" value="P:C4-dicarboxylate transport"/>
    <property type="evidence" value="ECO:0007669"/>
    <property type="project" value="TreeGrafter"/>
</dbReference>
<evidence type="ECO:0000256" key="3">
    <source>
        <dbReference type="ARBA" id="ARBA00022475"/>
    </source>
</evidence>